<dbReference type="PROSITE" id="PS51892">
    <property type="entry name" value="SUBTILASE"/>
    <property type="match status" value="1"/>
</dbReference>
<comment type="caution">
    <text evidence="4">Lacks conserved residue(s) required for the propagation of feature annotation.</text>
</comment>
<sequence>MSFLHPYLFFITLSWVTINLLPISAKRSTYIVHMDKSLMPKAFNSHQNSDELEALKKSRGFISAYPDSTMMLDTTHTPEFLSLNLGSDLLHASNYGQDAIIGFLDSGVWPESPSFKDGDITTKAPTKWKGSCKGGQDFNSSMCNKKLIGARYFNAGLKAELKGSFHSVDSARDDIGHGTSVSTIASGNYVEGASFFGYAEGTAKGVAPHARVAIYKVSWL</sequence>
<dbReference type="GO" id="GO:0006508">
    <property type="term" value="P:proteolysis"/>
    <property type="evidence" value="ECO:0007669"/>
    <property type="project" value="InterPro"/>
</dbReference>
<dbReference type="OrthoDB" id="2014869at2759"/>
<dbReference type="GO" id="GO:0005576">
    <property type="term" value="C:extracellular region"/>
    <property type="evidence" value="ECO:0007669"/>
    <property type="project" value="UniProtKB-SubCell"/>
</dbReference>
<dbReference type="Gene3D" id="3.40.50.200">
    <property type="entry name" value="Peptidase S8/S53 domain"/>
    <property type="match status" value="1"/>
</dbReference>
<comment type="similarity">
    <text evidence="2 4">Belongs to the peptidase S8 family.</text>
</comment>
<dbReference type="SUPFAM" id="SSF52743">
    <property type="entry name" value="Subtilisin-like"/>
    <property type="match status" value="1"/>
</dbReference>
<reference evidence="7 8" key="1">
    <citation type="submission" date="2019-06" db="EMBL/GenBank/DDBJ databases">
        <title>A chromosomal-level reference genome of Carpinus fangiana (Coryloideae, Betulaceae).</title>
        <authorList>
            <person name="Yang X."/>
            <person name="Wang Z."/>
            <person name="Zhang L."/>
            <person name="Hao G."/>
            <person name="Liu J."/>
            <person name="Yang Y."/>
        </authorList>
    </citation>
    <scope>NUCLEOTIDE SEQUENCE [LARGE SCALE GENOMIC DNA]</scope>
    <source>
        <strain evidence="7">Cfa_2016G</strain>
        <tissue evidence="7">Leaf</tissue>
    </source>
</reference>
<dbReference type="EMBL" id="CM017323">
    <property type="protein sequence ID" value="KAE8021553.1"/>
    <property type="molecule type" value="Genomic_DNA"/>
</dbReference>
<accession>A0A5N6QVF7</accession>
<dbReference type="Pfam" id="PF00082">
    <property type="entry name" value="Peptidase_S8"/>
    <property type="match status" value="1"/>
</dbReference>
<keyword evidence="3 5" id="KW-0732">Signal</keyword>
<protein>
    <recommendedName>
        <fullName evidence="6">Peptidase S8/S53 domain-containing protein</fullName>
    </recommendedName>
</protein>
<evidence type="ECO:0000256" key="2">
    <source>
        <dbReference type="ARBA" id="ARBA00011073"/>
    </source>
</evidence>
<evidence type="ECO:0000313" key="8">
    <source>
        <dbReference type="Proteomes" id="UP000327013"/>
    </source>
</evidence>
<evidence type="ECO:0000259" key="6">
    <source>
        <dbReference type="Pfam" id="PF00082"/>
    </source>
</evidence>
<evidence type="ECO:0000256" key="3">
    <source>
        <dbReference type="ARBA" id="ARBA00022729"/>
    </source>
</evidence>
<evidence type="ECO:0000256" key="5">
    <source>
        <dbReference type="SAM" id="SignalP"/>
    </source>
</evidence>
<organism evidence="7 8">
    <name type="scientific">Carpinus fangiana</name>
    <dbReference type="NCBI Taxonomy" id="176857"/>
    <lineage>
        <taxon>Eukaryota</taxon>
        <taxon>Viridiplantae</taxon>
        <taxon>Streptophyta</taxon>
        <taxon>Embryophyta</taxon>
        <taxon>Tracheophyta</taxon>
        <taxon>Spermatophyta</taxon>
        <taxon>Magnoliopsida</taxon>
        <taxon>eudicotyledons</taxon>
        <taxon>Gunneridae</taxon>
        <taxon>Pentapetalae</taxon>
        <taxon>rosids</taxon>
        <taxon>fabids</taxon>
        <taxon>Fagales</taxon>
        <taxon>Betulaceae</taxon>
        <taxon>Carpinus</taxon>
    </lineage>
</organism>
<dbReference type="InterPro" id="IPR000209">
    <property type="entry name" value="Peptidase_S8/S53_dom"/>
</dbReference>
<evidence type="ECO:0000313" key="7">
    <source>
        <dbReference type="EMBL" id="KAE8021553.1"/>
    </source>
</evidence>
<feature type="chain" id="PRO_5024454946" description="Peptidase S8/S53 domain-containing protein" evidence="5">
    <location>
        <begin position="26"/>
        <end position="220"/>
    </location>
</feature>
<keyword evidence="8" id="KW-1185">Reference proteome</keyword>
<dbReference type="GO" id="GO:0004252">
    <property type="term" value="F:serine-type endopeptidase activity"/>
    <property type="evidence" value="ECO:0007669"/>
    <property type="project" value="InterPro"/>
</dbReference>
<dbReference type="AlphaFoldDB" id="A0A5N6QVF7"/>
<feature type="domain" description="Peptidase S8/S53" evidence="6">
    <location>
        <begin position="96"/>
        <end position="217"/>
    </location>
</feature>
<dbReference type="PANTHER" id="PTHR10795">
    <property type="entry name" value="PROPROTEIN CONVERTASE SUBTILISIN/KEXIN"/>
    <property type="match status" value="1"/>
</dbReference>
<dbReference type="Proteomes" id="UP000327013">
    <property type="component" value="Chromosome 3"/>
</dbReference>
<proteinExistence type="inferred from homology"/>
<name>A0A5N6QVF7_9ROSI</name>
<evidence type="ECO:0000256" key="1">
    <source>
        <dbReference type="ARBA" id="ARBA00004613"/>
    </source>
</evidence>
<evidence type="ECO:0000256" key="4">
    <source>
        <dbReference type="PROSITE-ProRule" id="PRU01240"/>
    </source>
</evidence>
<dbReference type="InterPro" id="IPR045051">
    <property type="entry name" value="SBT"/>
</dbReference>
<feature type="signal peptide" evidence="5">
    <location>
        <begin position="1"/>
        <end position="25"/>
    </location>
</feature>
<dbReference type="InterPro" id="IPR036852">
    <property type="entry name" value="Peptidase_S8/S53_dom_sf"/>
</dbReference>
<gene>
    <name evidence="7" type="ORF">FH972_007433</name>
</gene>
<comment type="subcellular location">
    <subcellularLocation>
        <location evidence="1">Secreted</location>
    </subcellularLocation>
</comment>